<gene>
    <name evidence="1" type="ORF">L210DRAFT_2249150</name>
</gene>
<name>A0AAD4BDT5_BOLED</name>
<protein>
    <submittedName>
        <fullName evidence="1">Uncharacterized protein</fullName>
    </submittedName>
</protein>
<comment type="caution">
    <text evidence="1">The sequence shown here is derived from an EMBL/GenBank/DDBJ whole genome shotgun (WGS) entry which is preliminary data.</text>
</comment>
<evidence type="ECO:0000313" key="2">
    <source>
        <dbReference type="Proteomes" id="UP001194468"/>
    </source>
</evidence>
<dbReference type="Proteomes" id="UP001194468">
    <property type="component" value="Unassembled WGS sequence"/>
</dbReference>
<reference evidence="1" key="1">
    <citation type="submission" date="2019-10" db="EMBL/GenBank/DDBJ databases">
        <authorList>
            <consortium name="DOE Joint Genome Institute"/>
            <person name="Kuo A."/>
            <person name="Miyauchi S."/>
            <person name="Kiss E."/>
            <person name="Drula E."/>
            <person name="Kohler A."/>
            <person name="Sanchez-Garcia M."/>
            <person name="Andreopoulos B."/>
            <person name="Barry K.W."/>
            <person name="Bonito G."/>
            <person name="Buee M."/>
            <person name="Carver A."/>
            <person name="Chen C."/>
            <person name="Cichocki N."/>
            <person name="Clum A."/>
            <person name="Culley D."/>
            <person name="Crous P.W."/>
            <person name="Fauchery L."/>
            <person name="Girlanda M."/>
            <person name="Hayes R."/>
            <person name="Keri Z."/>
            <person name="LaButti K."/>
            <person name="Lipzen A."/>
            <person name="Lombard V."/>
            <person name="Magnuson J."/>
            <person name="Maillard F."/>
            <person name="Morin E."/>
            <person name="Murat C."/>
            <person name="Nolan M."/>
            <person name="Ohm R."/>
            <person name="Pangilinan J."/>
            <person name="Pereira M."/>
            <person name="Perotto S."/>
            <person name="Peter M."/>
            <person name="Riley R."/>
            <person name="Sitrit Y."/>
            <person name="Stielow B."/>
            <person name="Szollosi G."/>
            <person name="Zifcakova L."/>
            <person name="Stursova M."/>
            <person name="Spatafora J.W."/>
            <person name="Tedersoo L."/>
            <person name="Vaario L.-M."/>
            <person name="Yamada A."/>
            <person name="Yan M."/>
            <person name="Wang P."/>
            <person name="Xu J."/>
            <person name="Bruns T."/>
            <person name="Baldrian P."/>
            <person name="Vilgalys R."/>
            <person name="Henrissat B."/>
            <person name="Grigoriev I.V."/>
            <person name="Hibbett D."/>
            <person name="Nagy L.G."/>
            <person name="Martin F.M."/>
        </authorList>
    </citation>
    <scope>NUCLEOTIDE SEQUENCE</scope>
    <source>
        <strain evidence="1">BED1</strain>
    </source>
</reference>
<evidence type="ECO:0000313" key="1">
    <source>
        <dbReference type="EMBL" id="KAF8420746.1"/>
    </source>
</evidence>
<keyword evidence="2" id="KW-1185">Reference proteome</keyword>
<proteinExistence type="predicted"/>
<accession>A0AAD4BDT5</accession>
<dbReference type="AlphaFoldDB" id="A0AAD4BDT5"/>
<sequence length="222" mass="24402">MCRPSEVFLASTSYTICAKPTPKVRLRVMHGLLPCGTSDAGDSHIDLEIDKHSCASNVEPSTISHLVDWRVHAPTAHSTQAGEMTGQHSYLGRGGKRSQAGMQGALAGEKADPKMIGAGIEYIDGEARCRKLTCFFPLLSSFPCGHYPYTKLPFLCILDDTAFAQLRASSLWFSLVTTTNWFTLISPRTCLPSSNMVDPWALEVVLRLTPRRTPVSTVFERI</sequence>
<dbReference type="EMBL" id="WHUW01000152">
    <property type="protein sequence ID" value="KAF8420746.1"/>
    <property type="molecule type" value="Genomic_DNA"/>
</dbReference>
<reference evidence="1" key="2">
    <citation type="journal article" date="2020" name="Nat. Commun.">
        <title>Large-scale genome sequencing of mycorrhizal fungi provides insights into the early evolution of symbiotic traits.</title>
        <authorList>
            <person name="Miyauchi S."/>
            <person name="Kiss E."/>
            <person name="Kuo A."/>
            <person name="Drula E."/>
            <person name="Kohler A."/>
            <person name="Sanchez-Garcia M."/>
            <person name="Morin E."/>
            <person name="Andreopoulos B."/>
            <person name="Barry K.W."/>
            <person name="Bonito G."/>
            <person name="Buee M."/>
            <person name="Carver A."/>
            <person name="Chen C."/>
            <person name="Cichocki N."/>
            <person name="Clum A."/>
            <person name="Culley D."/>
            <person name="Crous P.W."/>
            <person name="Fauchery L."/>
            <person name="Girlanda M."/>
            <person name="Hayes R.D."/>
            <person name="Keri Z."/>
            <person name="LaButti K."/>
            <person name="Lipzen A."/>
            <person name="Lombard V."/>
            <person name="Magnuson J."/>
            <person name="Maillard F."/>
            <person name="Murat C."/>
            <person name="Nolan M."/>
            <person name="Ohm R.A."/>
            <person name="Pangilinan J."/>
            <person name="Pereira M.F."/>
            <person name="Perotto S."/>
            <person name="Peter M."/>
            <person name="Pfister S."/>
            <person name="Riley R."/>
            <person name="Sitrit Y."/>
            <person name="Stielow J.B."/>
            <person name="Szollosi G."/>
            <person name="Zifcakova L."/>
            <person name="Stursova M."/>
            <person name="Spatafora J.W."/>
            <person name="Tedersoo L."/>
            <person name="Vaario L.M."/>
            <person name="Yamada A."/>
            <person name="Yan M."/>
            <person name="Wang P."/>
            <person name="Xu J."/>
            <person name="Bruns T."/>
            <person name="Baldrian P."/>
            <person name="Vilgalys R."/>
            <person name="Dunand C."/>
            <person name="Henrissat B."/>
            <person name="Grigoriev I.V."/>
            <person name="Hibbett D."/>
            <person name="Nagy L.G."/>
            <person name="Martin F.M."/>
        </authorList>
    </citation>
    <scope>NUCLEOTIDE SEQUENCE</scope>
    <source>
        <strain evidence="1">BED1</strain>
    </source>
</reference>
<organism evidence="1 2">
    <name type="scientific">Boletus edulis BED1</name>
    <dbReference type="NCBI Taxonomy" id="1328754"/>
    <lineage>
        <taxon>Eukaryota</taxon>
        <taxon>Fungi</taxon>
        <taxon>Dikarya</taxon>
        <taxon>Basidiomycota</taxon>
        <taxon>Agaricomycotina</taxon>
        <taxon>Agaricomycetes</taxon>
        <taxon>Agaricomycetidae</taxon>
        <taxon>Boletales</taxon>
        <taxon>Boletineae</taxon>
        <taxon>Boletaceae</taxon>
        <taxon>Boletoideae</taxon>
        <taxon>Boletus</taxon>
    </lineage>
</organism>